<dbReference type="GO" id="GO:0034755">
    <property type="term" value="P:iron ion transmembrane transport"/>
    <property type="evidence" value="ECO:0007669"/>
    <property type="project" value="TreeGrafter"/>
</dbReference>
<dbReference type="PANTHER" id="PTHR11706:SF33">
    <property type="entry name" value="NATURAL RESISTANCE-ASSOCIATED MACROPHAGE PROTEIN 2"/>
    <property type="match status" value="1"/>
</dbReference>
<dbReference type="AlphaFoldDB" id="A0A143Y875"/>
<gene>
    <name evidence="7" type="ORF">Tpal_290</name>
</gene>
<dbReference type="GO" id="GO:0015086">
    <property type="term" value="F:cadmium ion transmembrane transporter activity"/>
    <property type="evidence" value="ECO:0007669"/>
    <property type="project" value="TreeGrafter"/>
</dbReference>
<dbReference type="GO" id="GO:0005384">
    <property type="term" value="F:manganese ion transmembrane transporter activity"/>
    <property type="evidence" value="ECO:0007669"/>
    <property type="project" value="TreeGrafter"/>
</dbReference>
<dbReference type="STRING" id="140314.SAMN04488076_1022"/>
<evidence type="ECO:0000256" key="1">
    <source>
        <dbReference type="ARBA" id="ARBA00004141"/>
    </source>
</evidence>
<dbReference type="EMBL" id="FJNE01000001">
    <property type="protein sequence ID" value="CZQ82184.1"/>
    <property type="molecule type" value="Genomic_DNA"/>
</dbReference>
<feature type="transmembrane region" description="Helical" evidence="6">
    <location>
        <begin position="290"/>
        <end position="318"/>
    </location>
</feature>
<keyword evidence="4 6" id="KW-1133">Transmembrane helix</keyword>
<feature type="transmembrane region" description="Helical" evidence="6">
    <location>
        <begin position="244"/>
        <end position="270"/>
    </location>
</feature>
<keyword evidence="8" id="KW-1185">Reference proteome</keyword>
<dbReference type="InterPro" id="IPR001046">
    <property type="entry name" value="NRAMP_fam"/>
</dbReference>
<feature type="transmembrane region" description="Helical" evidence="6">
    <location>
        <begin position="363"/>
        <end position="386"/>
    </location>
</feature>
<keyword evidence="5 6" id="KW-0472">Membrane</keyword>
<feature type="transmembrane region" description="Helical" evidence="6">
    <location>
        <begin position="338"/>
        <end position="357"/>
    </location>
</feature>
<sequence length="425" mass="46400">MAKFLSKLKKYFKKFGPGIITGASDDDPSGIVTYSQTGAMFGFQQLWLTPISCLFAIAIQEMCGRIGMVTGKGLTGILKENYPKGVSYTAISLLFIANTINIGADLGAMAAVAQMVLGMPFIFWILFMTALTLILEIFLDYKYYSKFLLVLTLSLFSYYITAFMVHQDWIMILKNTFIPAFDFSEGYILNLVAFLGTTISPYLFFWQADEEIEKEIVEHKIKGIGMGKPSINDKDVKNMKVDTVFGMIFTTVSAFMIVLTTAGTLHASGITTISTATEAAQALRPLAGDFAYWLFALGIIGTGLLGVPVLAGASSYAVSEFIGWETGLGKKLKEAHGFYGVITIATLIGLTINFIGIDPMRALYYSAAINGLMAPPLMLLILFIGNNKKVMGKYTNRLMGNIVGGVATLVMSIIGFLLIRYLLKG</sequence>
<evidence type="ECO:0000256" key="5">
    <source>
        <dbReference type="ARBA" id="ARBA00023136"/>
    </source>
</evidence>
<dbReference type="GO" id="GO:0005886">
    <property type="term" value="C:plasma membrane"/>
    <property type="evidence" value="ECO:0007669"/>
    <property type="project" value="TreeGrafter"/>
</dbReference>
<proteinExistence type="predicted"/>
<feature type="transmembrane region" description="Helical" evidence="6">
    <location>
        <begin position="147"/>
        <end position="166"/>
    </location>
</feature>
<keyword evidence="2" id="KW-0813">Transport</keyword>
<dbReference type="OrthoDB" id="141480at2"/>
<accession>A0A143Y875</accession>
<protein>
    <submittedName>
        <fullName evidence="7">Natural resistance-associated macrophage protein</fullName>
    </submittedName>
</protein>
<comment type="subcellular location">
    <subcellularLocation>
        <location evidence="1">Membrane</location>
        <topology evidence="1">Multi-pass membrane protein</topology>
    </subcellularLocation>
</comment>
<dbReference type="Pfam" id="PF01566">
    <property type="entry name" value="Nramp"/>
    <property type="match status" value="1"/>
</dbReference>
<evidence type="ECO:0000313" key="8">
    <source>
        <dbReference type="Proteomes" id="UP000242754"/>
    </source>
</evidence>
<feature type="transmembrane region" description="Helical" evidence="6">
    <location>
        <begin position="110"/>
        <end position="135"/>
    </location>
</feature>
<name>A0A143Y875_9LACT</name>
<keyword evidence="3 6" id="KW-0812">Transmembrane</keyword>
<evidence type="ECO:0000256" key="3">
    <source>
        <dbReference type="ARBA" id="ARBA00022692"/>
    </source>
</evidence>
<reference evidence="7 8" key="1">
    <citation type="submission" date="2016-02" db="EMBL/GenBank/DDBJ databases">
        <authorList>
            <person name="Wen L."/>
            <person name="He K."/>
            <person name="Yang H."/>
        </authorList>
    </citation>
    <scope>NUCLEOTIDE SEQUENCE [LARGE SCALE GENOMIC DNA]</scope>
    <source>
        <strain evidence="7">Trichococcus palustris</strain>
    </source>
</reference>
<evidence type="ECO:0000256" key="6">
    <source>
        <dbReference type="SAM" id="Phobius"/>
    </source>
</evidence>
<organism evidence="7 8">
    <name type="scientific">Trichococcus palustris</name>
    <dbReference type="NCBI Taxonomy" id="140314"/>
    <lineage>
        <taxon>Bacteria</taxon>
        <taxon>Bacillati</taxon>
        <taxon>Bacillota</taxon>
        <taxon>Bacilli</taxon>
        <taxon>Lactobacillales</taxon>
        <taxon>Carnobacteriaceae</taxon>
        <taxon>Trichococcus</taxon>
    </lineage>
</organism>
<dbReference type="RefSeq" id="WP_087030328.1">
    <property type="nucleotide sequence ID" value="NZ_FJNE01000001.1"/>
</dbReference>
<feature type="transmembrane region" description="Helical" evidence="6">
    <location>
        <begin position="186"/>
        <end position="205"/>
    </location>
</feature>
<evidence type="ECO:0000256" key="4">
    <source>
        <dbReference type="ARBA" id="ARBA00022989"/>
    </source>
</evidence>
<dbReference type="PANTHER" id="PTHR11706">
    <property type="entry name" value="SOLUTE CARRIER PROTEIN FAMILY 11 MEMBER"/>
    <property type="match status" value="1"/>
</dbReference>
<evidence type="ECO:0000313" key="7">
    <source>
        <dbReference type="EMBL" id="CZQ82184.1"/>
    </source>
</evidence>
<evidence type="ECO:0000256" key="2">
    <source>
        <dbReference type="ARBA" id="ARBA00022448"/>
    </source>
</evidence>
<feature type="transmembrane region" description="Helical" evidence="6">
    <location>
        <begin position="85"/>
        <end position="104"/>
    </location>
</feature>
<dbReference type="Proteomes" id="UP000242754">
    <property type="component" value="Unassembled WGS sequence"/>
</dbReference>
<feature type="transmembrane region" description="Helical" evidence="6">
    <location>
        <begin position="398"/>
        <end position="423"/>
    </location>
</feature>